<dbReference type="Pfam" id="PF00165">
    <property type="entry name" value="HTH_AraC"/>
    <property type="match status" value="1"/>
</dbReference>
<dbReference type="InterPro" id="IPR009057">
    <property type="entry name" value="Homeodomain-like_sf"/>
</dbReference>
<accession>A0ABW4YJI8</accession>
<proteinExistence type="predicted"/>
<dbReference type="SUPFAM" id="SSF46689">
    <property type="entry name" value="Homeodomain-like"/>
    <property type="match status" value="1"/>
</dbReference>
<evidence type="ECO:0000259" key="4">
    <source>
        <dbReference type="PROSITE" id="PS01124"/>
    </source>
</evidence>
<keyword evidence="6" id="KW-1185">Reference proteome</keyword>
<keyword evidence="3" id="KW-0804">Transcription</keyword>
<keyword evidence="2" id="KW-0238">DNA-binding</keyword>
<evidence type="ECO:0000256" key="1">
    <source>
        <dbReference type="ARBA" id="ARBA00023015"/>
    </source>
</evidence>
<evidence type="ECO:0000256" key="2">
    <source>
        <dbReference type="ARBA" id="ARBA00023125"/>
    </source>
</evidence>
<gene>
    <name evidence="5" type="ORF">ACFSJH_07605</name>
</gene>
<dbReference type="InterPro" id="IPR020449">
    <property type="entry name" value="Tscrpt_reg_AraC-type_HTH"/>
</dbReference>
<feature type="domain" description="HTH araC/xylS-type" evidence="4">
    <location>
        <begin position="1"/>
        <end position="39"/>
    </location>
</feature>
<dbReference type="PRINTS" id="PR00032">
    <property type="entry name" value="HTHARAC"/>
</dbReference>
<protein>
    <submittedName>
        <fullName evidence="5">Helix-turn-helix domain-containing protein</fullName>
    </submittedName>
</protein>
<sequence>MDKMFFKDIAFMFGYQNPFYFSKLFKQITGQTPKEHKKGCLE</sequence>
<name>A0ABW4YJI8_9BACL</name>
<keyword evidence="1" id="KW-0805">Transcription regulation</keyword>
<evidence type="ECO:0000313" key="6">
    <source>
        <dbReference type="Proteomes" id="UP001597362"/>
    </source>
</evidence>
<evidence type="ECO:0000256" key="3">
    <source>
        <dbReference type="ARBA" id="ARBA00023163"/>
    </source>
</evidence>
<dbReference type="Proteomes" id="UP001597362">
    <property type="component" value="Unassembled WGS sequence"/>
</dbReference>
<dbReference type="InterPro" id="IPR018060">
    <property type="entry name" value="HTH_AraC"/>
</dbReference>
<dbReference type="Gene3D" id="1.10.10.60">
    <property type="entry name" value="Homeodomain-like"/>
    <property type="match status" value="1"/>
</dbReference>
<dbReference type="RefSeq" id="WP_377770895.1">
    <property type="nucleotide sequence ID" value="NZ_JBHUHO010000020.1"/>
</dbReference>
<comment type="caution">
    <text evidence="5">The sequence shown here is derived from an EMBL/GenBank/DDBJ whole genome shotgun (WGS) entry which is preliminary data.</text>
</comment>
<evidence type="ECO:0000313" key="5">
    <source>
        <dbReference type="EMBL" id="MFD2115594.1"/>
    </source>
</evidence>
<dbReference type="EMBL" id="JBHUHO010000020">
    <property type="protein sequence ID" value="MFD2115594.1"/>
    <property type="molecule type" value="Genomic_DNA"/>
</dbReference>
<dbReference type="PROSITE" id="PS01124">
    <property type="entry name" value="HTH_ARAC_FAMILY_2"/>
    <property type="match status" value="1"/>
</dbReference>
<organism evidence="5 6">
    <name type="scientific">Paenibacillus yanchengensis</name>
    <dbReference type="NCBI Taxonomy" id="2035833"/>
    <lineage>
        <taxon>Bacteria</taxon>
        <taxon>Bacillati</taxon>
        <taxon>Bacillota</taxon>
        <taxon>Bacilli</taxon>
        <taxon>Bacillales</taxon>
        <taxon>Paenibacillaceae</taxon>
        <taxon>Paenibacillus</taxon>
    </lineage>
</organism>
<reference evidence="6" key="1">
    <citation type="journal article" date="2019" name="Int. J. Syst. Evol. Microbiol.">
        <title>The Global Catalogue of Microorganisms (GCM) 10K type strain sequencing project: providing services to taxonomists for standard genome sequencing and annotation.</title>
        <authorList>
            <consortium name="The Broad Institute Genomics Platform"/>
            <consortium name="The Broad Institute Genome Sequencing Center for Infectious Disease"/>
            <person name="Wu L."/>
            <person name="Ma J."/>
        </authorList>
    </citation>
    <scope>NUCLEOTIDE SEQUENCE [LARGE SCALE GENOMIC DNA]</scope>
    <source>
        <strain evidence="6">GH52</strain>
    </source>
</reference>